<accession>A0A0V1DV10</accession>
<evidence type="ECO:0000313" key="2">
    <source>
        <dbReference type="EMBL" id="KRY65338.1"/>
    </source>
</evidence>
<dbReference type="OrthoDB" id="10554329at2759"/>
<evidence type="ECO:0000313" key="4">
    <source>
        <dbReference type="Proteomes" id="UP000054632"/>
    </source>
</evidence>
<dbReference type="AlphaFoldDB" id="A0A0V1DV10"/>
<dbReference type="Proteomes" id="UP000054805">
    <property type="component" value="Unassembled WGS sequence"/>
</dbReference>
<sequence>MAFFEFMNKKFQFKHRADGERASTLKMMRERIHHCHSGASFCCISKQAFKTAALSGLSIFESVRRCSSNSSAMC</sequence>
<name>A0A0V1DV10_TRIPS</name>
<keyword evidence="5" id="KW-1185">Reference proteome</keyword>
<evidence type="ECO:0000313" key="1">
    <source>
        <dbReference type="EMBL" id="KRX94526.1"/>
    </source>
</evidence>
<protein>
    <submittedName>
        <fullName evidence="2">Uncharacterized protein</fullName>
    </submittedName>
</protein>
<evidence type="ECO:0000313" key="3">
    <source>
        <dbReference type="EMBL" id="KRZ15263.1"/>
    </source>
</evidence>
<dbReference type="EMBL" id="JYDU01000070">
    <property type="protein sequence ID" value="KRX94526.1"/>
    <property type="molecule type" value="Genomic_DNA"/>
</dbReference>
<dbReference type="EMBL" id="JYDS01000313">
    <property type="protein sequence ID" value="KRZ15263.1"/>
    <property type="molecule type" value="Genomic_DNA"/>
</dbReference>
<dbReference type="Proteomes" id="UP000054815">
    <property type="component" value="Unassembled WGS sequence"/>
</dbReference>
<evidence type="ECO:0000313" key="5">
    <source>
        <dbReference type="Proteomes" id="UP000054805"/>
    </source>
</evidence>
<dbReference type="Proteomes" id="UP000054632">
    <property type="component" value="Unassembled WGS sequence"/>
</dbReference>
<reference evidence="4 5" key="1">
    <citation type="submission" date="2015-01" db="EMBL/GenBank/DDBJ databases">
        <title>Evolution of Trichinella species and genotypes.</title>
        <authorList>
            <person name="Korhonen P.K."/>
            <person name="Edoardo P."/>
            <person name="Giuseppe L.R."/>
            <person name="Gasser R.B."/>
        </authorList>
    </citation>
    <scope>NUCLEOTIDE SEQUENCE [LARGE SCALE GENOMIC DNA]</scope>
    <source>
        <strain evidence="2">ISS13</strain>
        <strain evidence="1">ISS141</strain>
        <strain evidence="3">ISS588</strain>
    </source>
</reference>
<dbReference type="EMBL" id="JYDR01000216">
    <property type="protein sequence ID" value="KRY65338.1"/>
    <property type="molecule type" value="Genomic_DNA"/>
</dbReference>
<comment type="caution">
    <text evidence="2">The sequence shown here is derived from an EMBL/GenBank/DDBJ whole genome shotgun (WGS) entry which is preliminary data.</text>
</comment>
<gene>
    <name evidence="2" type="ORF">T4A_3500</name>
    <name evidence="3" type="ORF">T4B_14576</name>
    <name evidence="1" type="ORF">T4E_10090</name>
</gene>
<organism evidence="2 4">
    <name type="scientific">Trichinella pseudospiralis</name>
    <name type="common">Parasitic roundworm</name>
    <dbReference type="NCBI Taxonomy" id="6337"/>
    <lineage>
        <taxon>Eukaryota</taxon>
        <taxon>Metazoa</taxon>
        <taxon>Ecdysozoa</taxon>
        <taxon>Nematoda</taxon>
        <taxon>Enoplea</taxon>
        <taxon>Dorylaimia</taxon>
        <taxon>Trichinellida</taxon>
        <taxon>Trichinellidae</taxon>
        <taxon>Trichinella</taxon>
    </lineage>
</organism>
<proteinExistence type="predicted"/>